<organism evidence="1">
    <name type="scientific">Leviviridae sp</name>
    <dbReference type="NCBI Taxonomy" id="2027243"/>
    <lineage>
        <taxon>Viruses</taxon>
        <taxon>Riboviria</taxon>
        <taxon>Orthornavirae</taxon>
        <taxon>Lenarviricota</taxon>
        <taxon>Leviviricetes</taxon>
        <taxon>Norzivirales</taxon>
        <taxon>Fiersviridae</taxon>
    </lineage>
</organism>
<accession>A0A514D3M6</accession>
<evidence type="ECO:0000313" key="1">
    <source>
        <dbReference type="EMBL" id="QDH88221.1"/>
    </source>
</evidence>
<reference evidence="1" key="1">
    <citation type="submission" date="2019-05" db="EMBL/GenBank/DDBJ databases">
        <title>Metatranscriptomic reconstruction reveals RNA viruses with the potential to shape carbon cycling in soil.</title>
        <authorList>
            <person name="Starr E.P."/>
            <person name="Nuccio E."/>
            <person name="Pett-Ridge J."/>
            <person name="Banfield J.F."/>
            <person name="Firestone M.K."/>
        </authorList>
    </citation>
    <scope>NUCLEOTIDE SEQUENCE</scope>
    <source>
        <strain evidence="1">H4_Bulk_Litter_22_scaffold_329</strain>
    </source>
</reference>
<name>A0A514D3M6_9VIRU</name>
<gene>
    <name evidence="1" type="ORF">H4BulkLitter22329_000003</name>
</gene>
<sequence>MTWSPSSPVTGGAQTGFTAPTYTLTADVAPDVNGKQHAVTTLGGTQATVRTHSVSDPFTVTFIRPKNPRALPNPNSVTGKYATVPKNTYGIIVRKGVNYAVNNAPDICVARLYVDVPAGADAYDPAQLRALMSLLAGILSQQASGVGDTLTTGIM</sequence>
<protein>
    <submittedName>
        <fullName evidence="1">Uncharacterized protein</fullName>
    </submittedName>
</protein>
<proteinExistence type="predicted"/>
<dbReference type="EMBL" id="MN033940">
    <property type="protein sequence ID" value="QDH88221.1"/>
    <property type="molecule type" value="Genomic_RNA"/>
</dbReference>